<proteinExistence type="predicted"/>
<dbReference type="OrthoDB" id="9811552at2"/>
<dbReference type="GO" id="GO:0015276">
    <property type="term" value="F:ligand-gated monoatomic ion channel activity"/>
    <property type="evidence" value="ECO:0007669"/>
    <property type="project" value="InterPro"/>
</dbReference>
<dbReference type="GO" id="GO:0016020">
    <property type="term" value="C:membrane"/>
    <property type="evidence" value="ECO:0007669"/>
    <property type="project" value="InterPro"/>
</dbReference>
<dbReference type="InterPro" id="IPR001320">
    <property type="entry name" value="Iontro_rcpt_C"/>
</dbReference>
<keyword evidence="2" id="KW-0564">Palmitate</keyword>
<keyword evidence="4" id="KW-0175">Coiled coil</keyword>
<dbReference type="Gene3D" id="3.40.190.10">
    <property type="entry name" value="Periplasmic binding protein-like II"/>
    <property type="match status" value="2"/>
</dbReference>
<dbReference type="InterPro" id="IPR001638">
    <property type="entry name" value="Solute-binding_3/MltF_N"/>
</dbReference>
<dbReference type="SMART" id="SM00062">
    <property type="entry name" value="PBPb"/>
    <property type="match status" value="1"/>
</dbReference>
<dbReference type="PROSITE" id="PS51257">
    <property type="entry name" value="PROKAR_LIPOPROTEIN"/>
    <property type="match status" value="1"/>
</dbReference>
<dbReference type="PANTHER" id="PTHR35936:SF17">
    <property type="entry name" value="ARGININE-BINDING EXTRACELLULAR PROTEIN ARTP"/>
    <property type="match status" value="1"/>
</dbReference>
<evidence type="ECO:0000256" key="3">
    <source>
        <dbReference type="ARBA" id="ARBA00023288"/>
    </source>
</evidence>
<comment type="caution">
    <text evidence="8">The sequence shown here is derived from an EMBL/GenBank/DDBJ whole genome shotgun (WGS) entry which is preliminary data.</text>
</comment>
<feature type="chain" id="PRO_5039591331" evidence="5">
    <location>
        <begin position="21"/>
        <end position="255"/>
    </location>
</feature>
<evidence type="ECO:0000256" key="1">
    <source>
        <dbReference type="ARBA" id="ARBA00022729"/>
    </source>
</evidence>
<sequence>MKKTMVFALIMMLLVLSACGQSNTDATKKKTLTMGTSADYPPFEFVNSKEGKNGVQGFDVDVAKYITKQLGYKLEIKNMDFDGLVASLNTNRTDFVISGMTPNEKRKKVVDFSVPYYSTKQVVLTTKKSNIKTIEDLKGKTIGVQLGSVQQKIADEINKKTKIEQKQLNKLNELVELLKSNRVNAVLSENTVARGYVANNPNLVEFDVPFEAPTDVAIAFPKDSKLRAQFDKEIKKMKENGKMAELEKKWFENNK</sequence>
<reference evidence="8 9" key="1">
    <citation type="submission" date="2019-11" db="EMBL/GenBank/DDBJ databases">
        <title>Terrilactibacillus tamarindus sp. nov. BCM23-1 isolated from bark of Tamarindus indica.</title>
        <authorList>
            <person name="Kingkaew E."/>
            <person name="Tanasupawat S."/>
        </authorList>
    </citation>
    <scope>NUCLEOTIDE SEQUENCE [LARGE SCALE GENOMIC DNA]</scope>
    <source>
        <strain evidence="8 9">BCM23-1</strain>
    </source>
</reference>
<dbReference type="PANTHER" id="PTHR35936">
    <property type="entry name" value="MEMBRANE-BOUND LYTIC MUREIN TRANSGLYCOSYLASE F"/>
    <property type="match status" value="1"/>
</dbReference>
<feature type="coiled-coil region" evidence="4">
    <location>
        <begin position="154"/>
        <end position="181"/>
    </location>
</feature>
<gene>
    <name evidence="8" type="ORF">GMB86_10725</name>
</gene>
<keyword evidence="1 5" id="KW-0732">Signal</keyword>
<keyword evidence="3" id="KW-0449">Lipoprotein</keyword>
<name>A0A6N8CQI9_9BACI</name>
<evidence type="ECO:0000313" key="8">
    <source>
        <dbReference type="EMBL" id="MTT32479.1"/>
    </source>
</evidence>
<evidence type="ECO:0000259" key="6">
    <source>
        <dbReference type="SMART" id="SM00062"/>
    </source>
</evidence>
<evidence type="ECO:0000256" key="5">
    <source>
        <dbReference type="SAM" id="SignalP"/>
    </source>
</evidence>
<organism evidence="8 9">
    <name type="scientific">Terrilactibacillus tamarindi</name>
    <dbReference type="NCBI Taxonomy" id="2599694"/>
    <lineage>
        <taxon>Bacteria</taxon>
        <taxon>Bacillati</taxon>
        <taxon>Bacillota</taxon>
        <taxon>Bacilli</taxon>
        <taxon>Bacillales</taxon>
        <taxon>Bacillaceae</taxon>
        <taxon>Terrilactibacillus</taxon>
    </lineage>
</organism>
<keyword evidence="9" id="KW-1185">Reference proteome</keyword>
<accession>A0A6N8CQI9</accession>
<dbReference type="AlphaFoldDB" id="A0A6N8CQI9"/>
<dbReference type="SMART" id="SM00079">
    <property type="entry name" value="PBPe"/>
    <property type="match status" value="1"/>
</dbReference>
<dbReference type="EMBL" id="WNHB01000016">
    <property type="protein sequence ID" value="MTT32479.1"/>
    <property type="molecule type" value="Genomic_DNA"/>
</dbReference>
<dbReference type="RefSeq" id="WP_155219657.1">
    <property type="nucleotide sequence ID" value="NZ_WNHB01000016.1"/>
</dbReference>
<dbReference type="Proteomes" id="UP000440978">
    <property type="component" value="Unassembled WGS sequence"/>
</dbReference>
<feature type="domain" description="Ionotropic glutamate receptor C-terminal" evidence="7">
    <location>
        <begin position="31"/>
        <end position="253"/>
    </location>
</feature>
<feature type="signal peptide" evidence="5">
    <location>
        <begin position="1"/>
        <end position="20"/>
    </location>
</feature>
<protein>
    <submittedName>
        <fullName evidence="8">Transporter substrate-binding domain-containing protein</fullName>
    </submittedName>
</protein>
<feature type="domain" description="Solute-binding protein family 3/N-terminal" evidence="6">
    <location>
        <begin position="31"/>
        <end position="254"/>
    </location>
</feature>
<evidence type="ECO:0000256" key="4">
    <source>
        <dbReference type="SAM" id="Coils"/>
    </source>
</evidence>
<dbReference type="SUPFAM" id="SSF53850">
    <property type="entry name" value="Periplasmic binding protein-like II"/>
    <property type="match status" value="1"/>
</dbReference>
<evidence type="ECO:0000313" key="9">
    <source>
        <dbReference type="Proteomes" id="UP000440978"/>
    </source>
</evidence>
<dbReference type="Pfam" id="PF00497">
    <property type="entry name" value="SBP_bac_3"/>
    <property type="match status" value="1"/>
</dbReference>
<evidence type="ECO:0000259" key="7">
    <source>
        <dbReference type="SMART" id="SM00079"/>
    </source>
</evidence>
<evidence type="ECO:0000256" key="2">
    <source>
        <dbReference type="ARBA" id="ARBA00023139"/>
    </source>
</evidence>